<dbReference type="GO" id="GO:0008380">
    <property type="term" value="P:RNA splicing"/>
    <property type="evidence" value="ECO:0007669"/>
    <property type="project" value="UniProtKB-KW"/>
</dbReference>
<keyword evidence="5" id="KW-0804">Transcription</keyword>
<feature type="compositionally biased region" description="Polar residues" evidence="9">
    <location>
        <begin position="288"/>
        <end position="306"/>
    </location>
</feature>
<reference evidence="11" key="1">
    <citation type="journal article" date="2020" name="Stud. Mycol.">
        <title>101 Dothideomycetes genomes: a test case for predicting lifestyles and emergence of pathogens.</title>
        <authorList>
            <person name="Haridas S."/>
            <person name="Albert R."/>
            <person name="Binder M."/>
            <person name="Bloem J."/>
            <person name="Labutti K."/>
            <person name="Salamov A."/>
            <person name="Andreopoulos B."/>
            <person name="Baker S."/>
            <person name="Barry K."/>
            <person name="Bills G."/>
            <person name="Bluhm B."/>
            <person name="Cannon C."/>
            <person name="Castanera R."/>
            <person name="Culley D."/>
            <person name="Daum C."/>
            <person name="Ezra D."/>
            <person name="Gonzalez J."/>
            <person name="Henrissat B."/>
            <person name="Kuo A."/>
            <person name="Liang C."/>
            <person name="Lipzen A."/>
            <person name="Lutzoni F."/>
            <person name="Magnuson J."/>
            <person name="Mondo S."/>
            <person name="Nolan M."/>
            <person name="Ohm R."/>
            <person name="Pangilinan J."/>
            <person name="Park H.-J."/>
            <person name="Ramirez L."/>
            <person name="Alfaro M."/>
            <person name="Sun H."/>
            <person name="Tritt A."/>
            <person name="Yoshinaga Y."/>
            <person name="Zwiers L.-H."/>
            <person name="Turgeon B."/>
            <person name="Goodwin S."/>
            <person name="Spatafora J."/>
            <person name="Crous P."/>
            <person name="Grigoriev I."/>
        </authorList>
    </citation>
    <scope>NUCLEOTIDE SEQUENCE</scope>
    <source>
        <strain evidence="11">ATCC 74209</strain>
    </source>
</reference>
<keyword evidence="6" id="KW-0508">mRNA splicing</keyword>
<accession>A0A9P4MZF0</accession>
<dbReference type="GO" id="GO:0071013">
    <property type="term" value="C:catalytic step 2 spliceosome"/>
    <property type="evidence" value="ECO:0007669"/>
    <property type="project" value="TreeGrafter"/>
</dbReference>
<dbReference type="PANTHER" id="PTHR12707">
    <property type="entry name" value="PINN"/>
    <property type="match status" value="1"/>
</dbReference>
<feature type="compositionally biased region" description="Basic and acidic residues" evidence="9">
    <location>
        <begin position="236"/>
        <end position="248"/>
    </location>
</feature>
<keyword evidence="12" id="KW-1185">Reference proteome</keyword>
<proteinExistence type="inferred from homology"/>
<evidence type="ECO:0000256" key="5">
    <source>
        <dbReference type="ARBA" id="ARBA00023163"/>
    </source>
</evidence>
<keyword evidence="8" id="KW-0175">Coiled coil</keyword>
<dbReference type="EMBL" id="ML993859">
    <property type="protein sequence ID" value="KAF2205238.1"/>
    <property type="molecule type" value="Genomic_DNA"/>
</dbReference>
<feature type="coiled-coil region" evidence="8">
    <location>
        <begin position="112"/>
        <end position="160"/>
    </location>
</feature>
<gene>
    <name evidence="11" type="ORF">GQ43DRAFT_386126</name>
</gene>
<dbReference type="GO" id="GO:0006397">
    <property type="term" value="P:mRNA processing"/>
    <property type="evidence" value="ECO:0007669"/>
    <property type="project" value="UniProtKB-KW"/>
</dbReference>
<evidence type="ECO:0000259" key="10">
    <source>
        <dbReference type="Pfam" id="PF04696"/>
    </source>
</evidence>
<evidence type="ECO:0000256" key="7">
    <source>
        <dbReference type="ARBA" id="ARBA00023242"/>
    </source>
</evidence>
<keyword evidence="7" id="KW-0539">Nucleus</keyword>
<dbReference type="InterPro" id="IPR006786">
    <property type="entry name" value="Pinin_SDK_MemA"/>
</dbReference>
<evidence type="ECO:0000256" key="6">
    <source>
        <dbReference type="ARBA" id="ARBA00023187"/>
    </source>
</evidence>
<dbReference type="InterPro" id="IPR039853">
    <property type="entry name" value="Pinin"/>
</dbReference>
<evidence type="ECO:0000256" key="3">
    <source>
        <dbReference type="ARBA" id="ARBA00022664"/>
    </source>
</evidence>
<dbReference type="Proteomes" id="UP000799536">
    <property type="component" value="Unassembled WGS sequence"/>
</dbReference>
<evidence type="ECO:0000313" key="12">
    <source>
        <dbReference type="Proteomes" id="UP000799536"/>
    </source>
</evidence>
<dbReference type="OrthoDB" id="330772at2759"/>
<feature type="compositionally biased region" description="Basic and acidic residues" evidence="9">
    <location>
        <begin position="216"/>
        <end position="228"/>
    </location>
</feature>
<name>A0A9P4MZF0_9PLEO</name>
<organism evidence="11 12">
    <name type="scientific">Delitschia confertaspora ATCC 74209</name>
    <dbReference type="NCBI Taxonomy" id="1513339"/>
    <lineage>
        <taxon>Eukaryota</taxon>
        <taxon>Fungi</taxon>
        <taxon>Dikarya</taxon>
        <taxon>Ascomycota</taxon>
        <taxon>Pezizomycotina</taxon>
        <taxon>Dothideomycetes</taxon>
        <taxon>Pleosporomycetidae</taxon>
        <taxon>Pleosporales</taxon>
        <taxon>Delitschiaceae</taxon>
        <taxon>Delitschia</taxon>
    </lineage>
</organism>
<evidence type="ECO:0000313" key="11">
    <source>
        <dbReference type="EMBL" id="KAF2205238.1"/>
    </source>
</evidence>
<dbReference type="PANTHER" id="PTHR12707:SF0">
    <property type="entry name" value="PININ"/>
    <property type="match status" value="1"/>
</dbReference>
<feature type="compositionally biased region" description="Basic and acidic residues" evidence="9">
    <location>
        <begin position="257"/>
        <end position="278"/>
    </location>
</feature>
<dbReference type="AlphaFoldDB" id="A0A9P4MZF0"/>
<sequence length="333" mass="37485">MNSSIASAVILPDASEDGLEYLPAPTSPRTGHKRGQSEISEDQHEKRMCLTHNGYADLRRGSEAENVTPQAASDRRKSSGVVNAGERSRTQRLFGGFLRGAVTQSSSTSAQKRRAEIEKKQQAKLKQREEEDLQQKQERIARLKVQREKEQREYDEESMQIRHTNMLAMAHSLRTQSEPRIYYKPWELTAEQEEQIVEQVAETQDIIDREVEEFNKHGEGDRHGDVVPKAEGGQAEGKKNDMDIHPQHPAENGIINDRVKRPVLAEHQTGKDPVRHQMDVAGEETVNEEPTGSNEEQNYSASTHSNPGEGPSKEAMDENGEEVLEAAEDTVIY</sequence>
<dbReference type="Pfam" id="PF04696">
    <property type="entry name" value="Pinin_SDK_memA"/>
    <property type="match status" value="1"/>
</dbReference>
<comment type="caution">
    <text evidence="11">The sequence shown here is derived from an EMBL/GenBank/DDBJ whole genome shotgun (WGS) entry which is preliminary data.</text>
</comment>
<evidence type="ECO:0000256" key="9">
    <source>
        <dbReference type="SAM" id="MobiDB-lite"/>
    </source>
</evidence>
<evidence type="ECO:0000256" key="2">
    <source>
        <dbReference type="ARBA" id="ARBA00010386"/>
    </source>
</evidence>
<comment type="similarity">
    <text evidence="2">Belongs to the pinin family.</text>
</comment>
<feature type="domain" description="Pinin/SDK/MemA protein" evidence="10">
    <location>
        <begin position="86"/>
        <end position="200"/>
    </location>
</feature>
<evidence type="ECO:0000256" key="8">
    <source>
        <dbReference type="SAM" id="Coils"/>
    </source>
</evidence>
<comment type="subcellular location">
    <subcellularLocation>
        <location evidence="1">Nucleus</location>
    </subcellularLocation>
</comment>
<evidence type="ECO:0000256" key="1">
    <source>
        <dbReference type="ARBA" id="ARBA00004123"/>
    </source>
</evidence>
<feature type="region of interest" description="Disordered" evidence="9">
    <location>
        <begin position="216"/>
        <end position="333"/>
    </location>
</feature>
<feature type="compositionally biased region" description="Acidic residues" evidence="9">
    <location>
        <begin position="317"/>
        <end position="333"/>
    </location>
</feature>
<evidence type="ECO:0000256" key="4">
    <source>
        <dbReference type="ARBA" id="ARBA00023015"/>
    </source>
</evidence>
<keyword evidence="3" id="KW-0507">mRNA processing</keyword>
<feature type="region of interest" description="Disordered" evidence="9">
    <location>
        <begin position="1"/>
        <end position="90"/>
    </location>
</feature>
<protein>
    <recommendedName>
        <fullName evidence="10">Pinin/SDK/MemA protein domain-containing protein</fullName>
    </recommendedName>
</protein>
<keyword evidence="4" id="KW-0805">Transcription regulation</keyword>